<dbReference type="GO" id="GO:0009055">
    <property type="term" value="F:electron transfer activity"/>
    <property type="evidence" value="ECO:0007669"/>
    <property type="project" value="InterPro"/>
</dbReference>
<dbReference type="GeneID" id="22576566"/>
<dbReference type="InterPro" id="IPR033947">
    <property type="entry name" value="ETF_alpha_N"/>
</dbReference>
<reference evidence="5 6" key="1">
    <citation type="journal article" date="2015" name="Sci. Rep.">
        <title>The genome of Leishmania panamensis: insights into genomics of the L. (Viannia) subgenus.</title>
        <authorList>
            <person name="Llanes A."/>
            <person name="Restrepo C.M."/>
            <person name="Vecchio G.D."/>
            <person name="Anguizola F.J."/>
            <person name="Lleonart R."/>
        </authorList>
    </citation>
    <scope>NUCLEOTIDE SEQUENCE [LARGE SCALE GENOMIC DNA]</scope>
    <source>
        <strain evidence="5 6">MHOM/PA/94/PSC-1</strain>
    </source>
</reference>
<keyword evidence="6" id="KW-1185">Reference proteome</keyword>
<dbReference type="SUPFAM" id="SSF52467">
    <property type="entry name" value="DHS-like NAD/FAD-binding domain"/>
    <property type="match status" value="1"/>
</dbReference>
<dbReference type="InterPro" id="IPR014729">
    <property type="entry name" value="Rossmann-like_a/b/a_fold"/>
</dbReference>
<evidence type="ECO:0000256" key="3">
    <source>
        <dbReference type="PIRNR" id="PIRNR000089"/>
    </source>
</evidence>
<dbReference type="Gene3D" id="3.40.50.1220">
    <property type="entry name" value="TPP-binding domain"/>
    <property type="match status" value="1"/>
</dbReference>
<dbReference type="SMART" id="SM00893">
    <property type="entry name" value="ETF"/>
    <property type="match status" value="1"/>
</dbReference>
<evidence type="ECO:0000256" key="1">
    <source>
        <dbReference type="ARBA" id="ARBA00004305"/>
    </source>
</evidence>
<accession>A0A088RWX9</accession>
<dbReference type="PANTHER" id="PTHR43153">
    <property type="entry name" value="ELECTRON TRANSFER FLAVOPROTEIN ALPHA"/>
    <property type="match status" value="1"/>
</dbReference>
<name>A0A088RWX9_LEIPA</name>
<dbReference type="PANTHER" id="PTHR43153:SF1">
    <property type="entry name" value="ELECTRON TRANSFER FLAVOPROTEIN SUBUNIT ALPHA, MITOCHONDRIAL"/>
    <property type="match status" value="1"/>
</dbReference>
<keyword evidence="3" id="KW-0813">Transport</keyword>
<dbReference type="EMBL" id="CP009397">
    <property type="protein sequence ID" value="AIN99754.2"/>
    <property type="molecule type" value="Genomic_DNA"/>
</dbReference>
<comment type="subcellular location">
    <subcellularLocation>
        <location evidence="1 3">Mitochondrion matrix</location>
    </subcellularLocation>
</comment>
<dbReference type="InterPro" id="IPR014731">
    <property type="entry name" value="ETF_asu_C"/>
</dbReference>
<dbReference type="eggNOG" id="KOG3954">
    <property type="taxonomic scope" value="Eukaryota"/>
</dbReference>
<comment type="cofactor">
    <cofactor evidence="3 4">
        <name>FAD</name>
        <dbReference type="ChEBI" id="CHEBI:57692"/>
    </cofactor>
    <text evidence="3 4">Binds 1 FAD per dimer.</text>
</comment>
<protein>
    <recommendedName>
        <fullName evidence="3">Electron transfer flavoprotein subunit alpha</fullName>
        <shortName evidence="3">Alpha-ETF</shortName>
    </recommendedName>
</protein>
<dbReference type="SUPFAM" id="SSF52402">
    <property type="entry name" value="Adenine nucleotide alpha hydrolases-like"/>
    <property type="match status" value="1"/>
</dbReference>
<evidence type="ECO:0000256" key="2">
    <source>
        <dbReference type="ARBA" id="ARBA00005817"/>
    </source>
</evidence>
<dbReference type="Pfam" id="PF00766">
    <property type="entry name" value="ETF_alpha"/>
    <property type="match status" value="1"/>
</dbReference>
<dbReference type="FunFam" id="3.40.50.1220:FF:000048">
    <property type="entry name" value="Electron-transfer-flavoprotein, alpha polypeptide, putative"/>
    <property type="match status" value="1"/>
</dbReference>
<dbReference type="OrthoDB" id="1715808at2759"/>
<keyword evidence="3" id="KW-0285">Flavoprotein</keyword>
<evidence type="ECO:0000313" key="6">
    <source>
        <dbReference type="Proteomes" id="UP000063063"/>
    </source>
</evidence>
<dbReference type="KEGG" id="lpan:LPMP_281210"/>
<dbReference type="GO" id="GO:0005759">
    <property type="term" value="C:mitochondrial matrix"/>
    <property type="evidence" value="ECO:0007669"/>
    <property type="project" value="UniProtKB-SubCell"/>
</dbReference>
<dbReference type="InterPro" id="IPR029035">
    <property type="entry name" value="DHS-like_NAD/FAD-binding_dom"/>
</dbReference>
<comment type="similarity">
    <text evidence="2 3">Belongs to the ETF alpha-subunit/FixB family.</text>
</comment>
<keyword evidence="3" id="KW-0496">Mitochondrion</keyword>
<evidence type="ECO:0000256" key="4">
    <source>
        <dbReference type="PIRSR" id="PIRSR000089-1"/>
    </source>
</evidence>
<keyword evidence="3" id="KW-0249">Electron transport</keyword>
<organism evidence="5 6">
    <name type="scientific">Leishmania panamensis</name>
    <dbReference type="NCBI Taxonomy" id="5679"/>
    <lineage>
        <taxon>Eukaryota</taxon>
        <taxon>Discoba</taxon>
        <taxon>Euglenozoa</taxon>
        <taxon>Kinetoplastea</taxon>
        <taxon>Metakinetoplastina</taxon>
        <taxon>Trypanosomatida</taxon>
        <taxon>Trypanosomatidae</taxon>
        <taxon>Leishmaniinae</taxon>
        <taxon>Leishmania</taxon>
        <taxon>Leishmania guyanensis species complex</taxon>
    </lineage>
</organism>
<dbReference type="FunFam" id="3.40.50.620:FF:000041">
    <property type="entry name" value="Electron transfer flavoprotein alpha subunit"/>
    <property type="match status" value="1"/>
</dbReference>
<dbReference type="PIRSF" id="PIRSF000089">
    <property type="entry name" value="Electra_flavoP_a"/>
    <property type="match status" value="1"/>
</dbReference>
<dbReference type="Proteomes" id="UP000063063">
    <property type="component" value="Chromosome 28"/>
</dbReference>
<evidence type="ECO:0000313" key="5">
    <source>
        <dbReference type="EMBL" id="AIN99754.2"/>
    </source>
</evidence>
<dbReference type="AlphaFoldDB" id="A0A088RWX9"/>
<dbReference type="GO" id="GO:0050660">
    <property type="term" value="F:flavin adenine dinucleotide binding"/>
    <property type="evidence" value="ECO:0007669"/>
    <property type="project" value="InterPro"/>
</dbReference>
<keyword evidence="3 4" id="KW-0274">FAD</keyword>
<comment type="function">
    <text evidence="3">The electron transfer flavoprotein serves as a specific electron acceptor for several dehydrogenases, including five acyl-CoA dehydrogenases, glutaryl-CoA and sarcosine dehydrogenase. It transfers the electrons to the main mitochondrial respiratory chain via ETF-ubiquinone oxidoreductase (ETF dehydrogenase).</text>
</comment>
<sequence>MLRATALSLGKALVVAEMVGGKVSPATLAAITAASKVGPVTVLVAGASAKNEAQVLAKVKSVQNVLAVEAAQYSHGLPEEYAPLIDAAVKANSYTHVLAGTSAFGKNVIPRAAAKQCCMPIPEVTEIKDERTFVRQTYAGNAITTVKSSDKIMYCTLRGTTFPRAEVEGGSAEVVDFAATPAVGKAKFIADQISTSDKPDLATAATVISGGRGMKNGDNFKLLEELATPLRAAVGATRAVVDAGYVPNEMQVGQTGKTVAPNFYLACGISGAIQHVAGMKDSKVIAVVNTDPEAPFFQIADYGIVEDLFKVVPELTKRVKEAAGK</sequence>
<comment type="subunit">
    <text evidence="3">Heterodimer of an alpha and a beta subunit.</text>
</comment>
<dbReference type="VEuPathDB" id="TriTrypDB:LPMP_281210"/>
<dbReference type="RefSeq" id="XP_010700461.1">
    <property type="nucleotide sequence ID" value="XM_010702159.1"/>
</dbReference>
<dbReference type="InterPro" id="IPR001308">
    <property type="entry name" value="ETF_a/FixB"/>
</dbReference>
<proteinExistence type="inferred from homology"/>
<dbReference type="Pfam" id="PF01012">
    <property type="entry name" value="ETF"/>
    <property type="match status" value="1"/>
</dbReference>
<dbReference type="Gene3D" id="3.40.50.620">
    <property type="entry name" value="HUPs"/>
    <property type="match status" value="1"/>
</dbReference>
<dbReference type="GO" id="GO:0033539">
    <property type="term" value="P:fatty acid beta-oxidation using acyl-CoA dehydrogenase"/>
    <property type="evidence" value="ECO:0007669"/>
    <property type="project" value="TreeGrafter"/>
</dbReference>
<dbReference type="InterPro" id="IPR014730">
    <property type="entry name" value="ETF_a/b_N"/>
</dbReference>
<dbReference type="VEuPathDB" id="TriTrypDB:LPAL13_280018000"/>
<gene>
    <name evidence="5" type="ORF">LPMP_281210</name>
</gene>
<dbReference type="CDD" id="cd01715">
    <property type="entry name" value="ETF_alpha"/>
    <property type="match status" value="1"/>
</dbReference>